<dbReference type="OrthoDB" id="244666at2759"/>
<dbReference type="InterPro" id="IPR014867">
    <property type="entry name" value="Spore_coat_CotH_CotH2/3/7"/>
</dbReference>
<sequence length="1181" mass="128578">MASDTKFKVLGQRQMQRSLIVTLLFLAGVLYVVLHPRNSMKSDNARDENDDVNNPILSTTGKTHEPQPVEVKEHLTRETDGRTHTVVTFLMSNTMATAWKKSSERLTFPTMMSVDVPGAVLQEQSAKSPAKATLYGKSSLKIKYTKRRSLHVQFERPFRLDADSPLIKNVVLLSLWEDKYRLAYRSSVELLRQLGIFHSQARLVELRCEALPSSVPSSDGNDCEGGASLGTYLLLEYPSDAISRVAHVEASSPTQRICENAASFTLRKEAMGVIVKENSGDVSAIPLEVGTRNWFYFERPKKYDILHVPSYKRNSSFSASYQQLEKDPMGWSIEQRGASSRVQQSFDLDAYLTWIAINSVLMNGDYDDEVFFYLTGGDGKAHTGFLSVMAWDYDTVFAKCHRKEAVPSRTMYCAETPIEQRISEDPRLQQRYRDVLSCVLQRVATPEQWGTIVQNSLKELEAIMQSSEASAKATFDDSRHPPDPREGAAMLAMRLKERVGELLATLPASEGVKPRGAESHQGQQEDDRVVGVSNGASKQCELSTVKRKYASQLKKSVPGEHKAGRGVVDISGLPRGTTVTITYPIAQGTGSAHVETVRGPALSLNEAGLYCANISIPCGTTTSTWLQPFVLRSKERGSAEFALAHFTKPRPMQLVASLSTSGVKDMTLVAAVPQRWLLDQWFPVVLRTTSADGSRWVRRNVPMQLVEGGGEGETLLVRGFSAVRISGSNALSDDTDGPVLITTSSDAQLHVRVGGASGPSATISRPTPVDLSGVEPIPSFEGIERLMGDQCIVMLEDVTTIERGQSVTIGAGCVVVLKVGATLNVFGKLSIEGTASQPVTITSSAGGDENPWVSIVVSGTGASLHVAHAFVTGSGVKGRLTPNTGKHHKHSATITVIDHATAFVDYTYFIGLYGPAIASGTRGSVRVSHSVVQWAELGIECVDCDFQTKESTWSHFPSWSASYEDDDNDGMYLSGGVHRIEDSVVAHTKDDCVDSGTPEKSSGDGGSLLISNTILEMCQHEAIALSSSPKGKRHVRLSRLWIEHAQQGIESGYTGRQHNADLNEIYIASTTVALRYGDNYYNRPQLGEVTAKGLFLEKNVANVVNYVRATGGPQTTSGALSLDAQSSIFEEDATSRAIRQTAAAFSCPGIFIQSVEPVDAGKAAVRRKALLDAAEHVTWTE</sequence>
<protein>
    <submittedName>
        <fullName evidence="2">Uncharacterized protein</fullName>
    </submittedName>
</protein>
<gene>
    <name evidence="2" type="ORF">BSAL_17860</name>
</gene>
<evidence type="ECO:0000313" key="3">
    <source>
        <dbReference type="Proteomes" id="UP000051952"/>
    </source>
</evidence>
<feature type="region of interest" description="Disordered" evidence="1">
    <location>
        <begin position="507"/>
        <end position="529"/>
    </location>
</feature>
<reference evidence="3" key="1">
    <citation type="submission" date="2015-09" db="EMBL/GenBank/DDBJ databases">
        <authorList>
            <consortium name="Pathogen Informatics"/>
        </authorList>
    </citation>
    <scope>NUCLEOTIDE SEQUENCE [LARGE SCALE GENOMIC DNA]</scope>
    <source>
        <strain evidence="3">Lake Konstanz</strain>
    </source>
</reference>
<feature type="compositionally biased region" description="Basic and acidic residues" evidence="1">
    <location>
        <begin position="512"/>
        <end position="529"/>
    </location>
</feature>
<dbReference type="VEuPathDB" id="TriTrypDB:BSAL_17860"/>
<dbReference type="AlphaFoldDB" id="A0A0S4KK76"/>
<dbReference type="OMA" id="QRTMIVR"/>
<dbReference type="Pfam" id="PF08757">
    <property type="entry name" value="CotH"/>
    <property type="match status" value="1"/>
</dbReference>
<name>A0A0S4KK76_BODSA</name>
<evidence type="ECO:0000313" key="2">
    <source>
        <dbReference type="EMBL" id="CUI14843.1"/>
    </source>
</evidence>
<evidence type="ECO:0000256" key="1">
    <source>
        <dbReference type="SAM" id="MobiDB-lite"/>
    </source>
</evidence>
<keyword evidence="3" id="KW-1185">Reference proteome</keyword>
<dbReference type="EMBL" id="CYKH01001680">
    <property type="protein sequence ID" value="CUI14843.1"/>
    <property type="molecule type" value="Genomic_DNA"/>
</dbReference>
<accession>A0A0S4KK76</accession>
<proteinExistence type="predicted"/>
<dbReference type="Proteomes" id="UP000051952">
    <property type="component" value="Unassembled WGS sequence"/>
</dbReference>
<organism evidence="2 3">
    <name type="scientific">Bodo saltans</name>
    <name type="common">Flagellated protozoan</name>
    <dbReference type="NCBI Taxonomy" id="75058"/>
    <lineage>
        <taxon>Eukaryota</taxon>
        <taxon>Discoba</taxon>
        <taxon>Euglenozoa</taxon>
        <taxon>Kinetoplastea</taxon>
        <taxon>Metakinetoplastina</taxon>
        <taxon>Eubodonida</taxon>
        <taxon>Bodonidae</taxon>
        <taxon>Bodo</taxon>
    </lineage>
</organism>